<sequence>MSHPKHYVSAGVVVVNDEGKILLIRGPRRGWEQPGGQVEEGESIQDAAIREVKEETGIDIHVTRFCGIYQNLSSGVCATCWLAKPIGGQLETSSESLEVGFFTVEEALQMVTWSNFKERIVKSLDEKEQPFFVVFS</sequence>
<dbReference type="PROSITE" id="PS00893">
    <property type="entry name" value="NUDIX_BOX"/>
    <property type="match status" value="1"/>
</dbReference>
<accession>A0A2B0MZF3</accession>
<gene>
    <name evidence="5" type="ORF">COI93_05285</name>
</gene>
<name>A0A2B0MZF3_BACCE</name>
<comment type="caution">
    <text evidence="5">The sequence shown here is derived from an EMBL/GenBank/DDBJ whole genome shotgun (WGS) entry which is preliminary data.</text>
</comment>
<evidence type="ECO:0000259" key="4">
    <source>
        <dbReference type="PROSITE" id="PS51462"/>
    </source>
</evidence>
<evidence type="ECO:0000313" key="5">
    <source>
        <dbReference type="EMBL" id="PFK46259.1"/>
    </source>
</evidence>
<keyword evidence="2 3" id="KW-0378">Hydrolase</keyword>
<dbReference type="Proteomes" id="UP000242656">
    <property type="component" value="Unassembled WGS sequence"/>
</dbReference>
<proteinExistence type="inferred from homology"/>
<organism evidence="5 6">
    <name type="scientific">Bacillus cereus</name>
    <dbReference type="NCBI Taxonomy" id="1396"/>
    <lineage>
        <taxon>Bacteria</taxon>
        <taxon>Bacillati</taxon>
        <taxon>Bacillota</taxon>
        <taxon>Bacilli</taxon>
        <taxon>Bacillales</taxon>
        <taxon>Bacillaceae</taxon>
        <taxon>Bacillus</taxon>
        <taxon>Bacillus cereus group</taxon>
    </lineage>
</organism>
<dbReference type="PRINTS" id="PR00502">
    <property type="entry name" value="NUDIXFAMILY"/>
</dbReference>
<dbReference type="AlphaFoldDB" id="A0A2B0MZF3"/>
<evidence type="ECO:0000256" key="1">
    <source>
        <dbReference type="ARBA" id="ARBA00005582"/>
    </source>
</evidence>
<evidence type="ECO:0000256" key="2">
    <source>
        <dbReference type="ARBA" id="ARBA00022801"/>
    </source>
</evidence>
<evidence type="ECO:0000313" key="6">
    <source>
        <dbReference type="Proteomes" id="UP000242656"/>
    </source>
</evidence>
<dbReference type="RefSeq" id="WP_098489955.1">
    <property type="nucleotide sequence ID" value="NZ_NUWN01000020.1"/>
</dbReference>
<protein>
    <submittedName>
        <fullName evidence="5">ADP-ribose pyrophosphatase</fullName>
    </submittedName>
</protein>
<feature type="domain" description="Nudix hydrolase" evidence="4">
    <location>
        <begin position="5"/>
        <end position="126"/>
    </location>
</feature>
<reference evidence="5 6" key="1">
    <citation type="submission" date="2017-09" db="EMBL/GenBank/DDBJ databases">
        <title>Large-scale bioinformatics analysis of Bacillus genomes uncovers conserved roles of natural products in bacterial physiology.</title>
        <authorList>
            <consortium name="Agbiome Team Llc"/>
            <person name="Bleich R.M."/>
            <person name="Grubbs K.J."/>
            <person name="Santa Maria K.C."/>
            <person name="Allen S.E."/>
            <person name="Farag S."/>
            <person name="Shank E.A."/>
            <person name="Bowers A."/>
        </authorList>
    </citation>
    <scope>NUCLEOTIDE SEQUENCE [LARGE SCALE GENOMIC DNA]</scope>
    <source>
        <strain evidence="5 6">AFS083043</strain>
    </source>
</reference>
<dbReference type="InterPro" id="IPR020084">
    <property type="entry name" value="NUDIX_hydrolase_CS"/>
</dbReference>
<dbReference type="EMBL" id="NUWN01000020">
    <property type="protein sequence ID" value="PFK46259.1"/>
    <property type="molecule type" value="Genomic_DNA"/>
</dbReference>
<dbReference type="PROSITE" id="PS51462">
    <property type="entry name" value="NUDIX"/>
    <property type="match status" value="1"/>
</dbReference>
<evidence type="ECO:0000256" key="3">
    <source>
        <dbReference type="RuleBase" id="RU003476"/>
    </source>
</evidence>
<dbReference type="InterPro" id="IPR015797">
    <property type="entry name" value="NUDIX_hydrolase-like_dom_sf"/>
</dbReference>
<dbReference type="CDD" id="cd02883">
    <property type="entry name" value="NUDIX_Hydrolase"/>
    <property type="match status" value="1"/>
</dbReference>
<dbReference type="InterPro" id="IPR000086">
    <property type="entry name" value="NUDIX_hydrolase_dom"/>
</dbReference>
<dbReference type="Gene3D" id="3.90.79.10">
    <property type="entry name" value="Nucleoside Triphosphate Pyrophosphohydrolase"/>
    <property type="match status" value="1"/>
</dbReference>
<dbReference type="SUPFAM" id="SSF55811">
    <property type="entry name" value="Nudix"/>
    <property type="match status" value="1"/>
</dbReference>
<dbReference type="PANTHER" id="PTHR43736:SF1">
    <property type="entry name" value="DIHYDRONEOPTERIN TRIPHOSPHATE DIPHOSPHATASE"/>
    <property type="match status" value="1"/>
</dbReference>
<dbReference type="Pfam" id="PF00293">
    <property type="entry name" value="NUDIX"/>
    <property type="match status" value="1"/>
</dbReference>
<dbReference type="GO" id="GO:0016787">
    <property type="term" value="F:hydrolase activity"/>
    <property type="evidence" value="ECO:0007669"/>
    <property type="project" value="UniProtKB-KW"/>
</dbReference>
<dbReference type="PANTHER" id="PTHR43736">
    <property type="entry name" value="ADP-RIBOSE PYROPHOSPHATASE"/>
    <property type="match status" value="1"/>
</dbReference>
<comment type="similarity">
    <text evidence="1 3">Belongs to the Nudix hydrolase family.</text>
</comment>
<dbReference type="InterPro" id="IPR020476">
    <property type="entry name" value="Nudix_hydrolase"/>
</dbReference>